<organism evidence="6 7">
    <name type="scientific">Triplophysa tibetana</name>
    <dbReference type="NCBI Taxonomy" id="1572043"/>
    <lineage>
        <taxon>Eukaryota</taxon>
        <taxon>Metazoa</taxon>
        <taxon>Chordata</taxon>
        <taxon>Craniata</taxon>
        <taxon>Vertebrata</taxon>
        <taxon>Euteleostomi</taxon>
        <taxon>Actinopterygii</taxon>
        <taxon>Neopterygii</taxon>
        <taxon>Teleostei</taxon>
        <taxon>Ostariophysi</taxon>
        <taxon>Cypriniformes</taxon>
        <taxon>Nemacheilidae</taxon>
        <taxon>Triplophysa</taxon>
    </lineage>
</organism>
<evidence type="ECO:0000256" key="3">
    <source>
        <dbReference type="ARBA" id="ARBA00022833"/>
    </source>
</evidence>
<dbReference type="Gene3D" id="3.30.40.10">
    <property type="entry name" value="Zinc/RING finger domain, C3HC4 (zinc finger)"/>
    <property type="match status" value="2"/>
</dbReference>
<dbReference type="GO" id="GO:0008270">
    <property type="term" value="F:zinc ion binding"/>
    <property type="evidence" value="ECO:0007669"/>
    <property type="project" value="UniProtKB-KW"/>
</dbReference>
<feature type="domain" description="TRAF-type" evidence="5">
    <location>
        <begin position="99"/>
        <end position="152"/>
    </location>
</feature>
<evidence type="ECO:0000313" key="7">
    <source>
        <dbReference type="Proteomes" id="UP000324632"/>
    </source>
</evidence>
<protein>
    <recommendedName>
        <fullName evidence="5">TRAF-type domain-containing protein</fullName>
    </recommendedName>
</protein>
<dbReference type="SUPFAM" id="SSF49599">
    <property type="entry name" value="TRAF domain-like"/>
    <property type="match status" value="1"/>
</dbReference>
<evidence type="ECO:0000256" key="1">
    <source>
        <dbReference type="ARBA" id="ARBA00022723"/>
    </source>
</evidence>
<keyword evidence="2 4" id="KW-0863">Zinc-finger</keyword>
<dbReference type="AlphaFoldDB" id="A0A5A9MZ09"/>
<dbReference type="PROSITE" id="PS50145">
    <property type="entry name" value="ZF_TRAF"/>
    <property type="match status" value="1"/>
</dbReference>
<dbReference type="InterPro" id="IPR001293">
    <property type="entry name" value="Znf_TRAF"/>
</dbReference>
<evidence type="ECO:0000313" key="6">
    <source>
        <dbReference type="EMBL" id="KAA0702095.1"/>
    </source>
</evidence>
<reference evidence="6 7" key="1">
    <citation type="journal article" date="2019" name="Mol. Ecol. Resour.">
        <title>Chromosome-level genome assembly of Triplophysa tibetana, a fish adapted to the harsh high-altitude environment of the Tibetan Plateau.</title>
        <authorList>
            <person name="Yang X."/>
            <person name="Liu H."/>
            <person name="Ma Z."/>
            <person name="Zou Y."/>
            <person name="Zou M."/>
            <person name="Mao Y."/>
            <person name="Li X."/>
            <person name="Wang H."/>
            <person name="Chen T."/>
            <person name="Wang W."/>
            <person name="Yang R."/>
        </authorList>
    </citation>
    <scope>NUCLEOTIDE SEQUENCE [LARGE SCALE GENOMIC DNA]</scope>
    <source>
        <strain evidence="6">TTIB1903HZAU</strain>
        <tissue evidence="6">Muscle</tissue>
    </source>
</reference>
<dbReference type="Proteomes" id="UP000324632">
    <property type="component" value="Chromosome 25"/>
</dbReference>
<name>A0A5A9MZ09_9TELE</name>
<keyword evidence="7" id="KW-1185">Reference proteome</keyword>
<evidence type="ECO:0000259" key="5">
    <source>
        <dbReference type="PROSITE" id="PS50145"/>
    </source>
</evidence>
<evidence type="ECO:0000256" key="2">
    <source>
        <dbReference type="ARBA" id="ARBA00022771"/>
    </source>
</evidence>
<accession>A0A5A9MZ09</accession>
<sequence>MPIHPESFWAGSHHEPQSRWTLRFFMALKSPIKIKLPDGALIGATERITAKIEADVTRDPVLSQKALHLSCQTDLTSTQPHNPFLHIHNKEVAKANYDVHEPHCQRFLCLCPGCDETIPRDQLEDHKAEEHAETDECQERLKSCEYCELELPLSGLLKHSLSCGSRTSPCSDCGRYVQFQHQHLHALECSNGPLTVKNPRPEDDETVG</sequence>
<evidence type="ECO:0000256" key="4">
    <source>
        <dbReference type="PROSITE-ProRule" id="PRU00207"/>
    </source>
</evidence>
<comment type="caution">
    <text evidence="6">The sequence shown here is derived from an EMBL/GenBank/DDBJ whole genome shotgun (WGS) entry which is preliminary data.</text>
</comment>
<proteinExistence type="predicted"/>
<dbReference type="EMBL" id="SOYY01000025">
    <property type="protein sequence ID" value="KAA0702095.1"/>
    <property type="molecule type" value="Genomic_DNA"/>
</dbReference>
<dbReference type="GO" id="GO:0005739">
    <property type="term" value="C:mitochondrion"/>
    <property type="evidence" value="ECO:0007669"/>
    <property type="project" value="TreeGrafter"/>
</dbReference>
<dbReference type="InterPro" id="IPR051986">
    <property type="entry name" value="Innate_Immune_Apopt_Reg"/>
</dbReference>
<keyword evidence="3 4" id="KW-0862">Zinc</keyword>
<keyword evidence="1 4" id="KW-0479">Metal-binding</keyword>
<dbReference type="PANTHER" id="PTHR16295">
    <property type="entry name" value="TRAF-TYPE ZINC FINGER PROTEIN-RELATED"/>
    <property type="match status" value="1"/>
</dbReference>
<dbReference type="InterPro" id="IPR013083">
    <property type="entry name" value="Znf_RING/FYVE/PHD"/>
</dbReference>
<gene>
    <name evidence="6" type="ORF">E1301_Tti007921</name>
</gene>
<feature type="zinc finger region" description="TRAF-type" evidence="4">
    <location>
        <begin position="99"/>
        <end position="152"/>
    </location>
</feature>
<dbReference type="PANTHER" id="PTHR16295:SF17">
    <property type="entry name" value="XIAP-ASSOCIATED FACTOR 1"/>
    <property type="match status" value="1"/>
</dbReference>